<dbReference type="CDD" id="cd04187">
    <property type="entry name" value="DPM1_like_bac"/>
    <property type="match status" value="1"/>
</dbReference>
<dbReference type="EMBL" id="MLJW01000495">
    <property type="protein sequence ID" value="OIQ86179.1"/>
    <property type="molecule type" value="Genomic_DNA"/>
</dbReference>
<evidence type="ECO:0000256" key="8">
    <source>
        <dbReference type="SAM" id="Phobius"/>
    </source>
</evidence>
<organism evidence="10">
    <name type="scientific">mine drainage metagenome</name>
    <dbReference type="NCBI Taxonomy" id="410659"/>
    <lineage>
        <taxon>unclassified sequences</taxon>
        <taxon>metagenomes</taxon>
        <taxon>ecological metagenomes</taxon>
    </lineage>
</organism>
<evidence type="ECO:0000256" key="3">
    <source>
        <dbReference type="ARBA" id="ARBA00022679"/>
    </source>
</evidence>
<keyword evidence="3 10" id="KW-0808">Transferase</keyword>
<evidence type="ECO:0000256" key="5">
    <source>
        <dbReference type="ARBA" id="ARBA00022985"/>
    </source>
</evidence>
<evidence type="ECO:0000259" key="9">
    <source>
        <dbReference type="Pfam" id="PF00535"/>
    </source>
</evidence>
<dbReference type="AlphaFoldDB" id="A0A1J5R8Z6"/>
<feature type="domain" description="Glycosyltransferase 2-like" evidence="9">
    <location>
        <begin position="11"/>
        <end position="171"/>
    </location>
</feature>
<keyword evidence="2 10" id="KW-0328">Glycosyltransferase</keyword>
<evidence type="ECO:0000256" key="1">
    <source>
        <dbReference type="ARBA" id="ARBA00022475"/>
    </source>
</evidence>
<evidence type="ECO:0000256" key="4">
    <source>
        <dbReference type="ARBA" id="ARBA00022692"/>
    </source>
</evidence>
<protein>
    <submittedName>
        <fullName evidence="10">Undecaprenyl-phosphate 4-deoxy-4-formamido-L-arabinose transferase</fullName>
        <ecNumber evidence="10">2.4.2.53</ecNumber>
    </submittedName>
</protein>
<reference evidence="10" key="1">
    <citation type="submission" date="2016-10" db="EMBL/GenBank/DDBJ databases">
        <title>Sequence of Gallionella enrichment culture.</title>
        <authorList>
            <person name="Poehlein A."/>
            <person name="Muehling M."/>
            <person name="Daniel R."/>
        </authorList>
    </citation>
    <scope>NUCLEOTIDE SEQUENCE</scope>
</reference>
<dbReference type="EC" id="2.4.2.53" evidence="10"/>
<sequence>MAAEHGELAVSVVVPVFRSDPEILADLCARVSRVLDGRGGTHEIILVDDSGQTAHWERVRALVRSRPRLRGLRLGRNFGQHNALLAGIRAAKGAVIVTLDDDLQNRPEDIPALLDTLTQRQVDVVYGVPRQRGHGLWRNIGAWGARVLASASLGRGIAKIASPFRAFRRDVRDGFSDFGGADVMIDVLLSWSTSQFAAIPVEHDPRVRGRSGYSLRALLRLAVTMVIGMTSLPLRLSGLLGLAIMVLGCGLLAYVLIRYFGSSVHVAGFTFLASVLLIVSGAQLLSLGFIGEYISRLHLRSMGQPSYTNRPMN</sequence>
<dbReference type="InterPro" id="IPR050256">
    <property type="entry name" value="Glycosyltransferase_2"/>
</dbReference>
<feature type="transmembrane region" description="Helical" evidence="8">
    <location>
        <begin position="266"/>
        <end position="290"/>
    </location>
</feature>
<dbReference type="GO" id="GO:0099621">
    <property type="term" value="F:undecaprenyl-phosphate 4-deoxy-4-formamido-L-arabinose transferase activity"/>
    <property type="evidence" value="ECO:0007669"/>
    <property type="project" value="UniProtKB-EC"/>
</dbReference>
<keyword evidence="1" id="KW-1003">Cell membrane</keyword>
<dbReference type="InterPro" id="IPR001173">
    <property type="entry name" value="Glyco_trans_2-like"/>
</dbReference>
<dbReference type="Pfam" id="PF00535">
    <property type="entry name" value="Glycos_transf_2"/>
    <property type="match status" value="1"/>
</dbReference>
<keyword evidence="7 8" id="KW-0472">Membrane</keyword>
<proteinExistence type="predicted"/>
<dbReference type="PANTHER" id="PTHR48090:SF3">
    <property type="entry name" value="UNDECAPRENYL-PHOSPHATE 4-DEOXY-4-FORMAMIDO-L-ARABINOSE TRANSFERASE"/>
    <property type="match status" value="1"/>
</dbReference>
<keyword evidence="6 8" id="KW-1133">Transmembrane helix</keyword>
<keyword evidence="4 8" id="KW-0812">Transmembrane</keyword>
<comment type="caution">
    <text evidence="10">The sequence shown here is derived from an EMBL/GenBank/DDBJ whole genome shotgun (WGS) entry which is preliminary data.</text>
</comment>
<dbReference type="GO" id="GO:0005886">
    <property type="term" value="C:plasma membrane"/>
    <property type="evidence" value="ECO:0007669"/>
    <property type="project" value="TreeGrafter"/>
</dbReference>
<evidence type="ECO:0000256" key="2">
    <source>
        <dbReference type="ARBA" id="ARBA00022676"/>
    </source>
</evidence>
<dbReference type="SUPFAM" id="SSF53448">
    <property type="entry name" value="Nucleotide-diphospho-sugar transferases"/>
    <property type="match status" value="1"/>
</dbReference>
<name>A0A1J5R8Z6_9ZZZZ</name>
<gene>
    <name evidence="10" type="primary">arnC_12</name>
    <name evidence="10" type="ORF">GALL_319590</name>
</gene>
<dbReference type="InterPro" id="IPR029044">
    <property type="entry name" value="Nucleotide-diphossugar_trans"/>
</dbReference>
<dbReference type="GO" id="GO:0009103">
    <property type="term" value="P:lipopolysaccharide biosynthetic process"/>
    <property type="evidence" value="ECO:0007669"/>
    <property type="project" value="UniProtKB-KW"/>
</dbReference>
<dbReference type="PANTHER" id="PTHR48090">
    <property type="entry name" value="UNDECAPRENYL-PHOSPHATE 4-DEOXY-4-FORMAMIDO-L-ARABINOSE TRANSFERASE-RELATED"/>
    <property type="match status" value="1"/>
</dbReference>
<dbReference type="Gene3D" id="3.90.550.10">
    <property type="entry name" value="Spore Coat Polysaccharide Biosynthesis Protein SpsA, Chain A"/>
    <property type="match status" value="1"/>
</dbReference>
<evidence type="ECO:0000313" key="10">
    <source>
        <dbReference type="EMBL" id="OIQ86179.1"/>
    </source>
</evidence>
<evidence type="ECO:0000256" key="7">
    <source>
        <dbReference type="ARBA" id="ARBA00023136"/>
    </source>
</evidence>
<feature type="transmembrane region" description="Helical" evidence="8">
    <location>
        <begin position="239"/>
        <end position="260"/>
    </location>
</feature>
<evidence type="ECO:0000256" key="6">
    <source>
        <dbReference type="ARBA" id="ARBA00022989"/>
    </source>
</evidence>
<accession>A0A1J5R8Z6</accession>
<keyword evidence="5" id="KW-0448">Lipopolysaccharide biosynthesis</keyword>